<dbReference type="GeneID" id="10277612"/>
<dbReference type="InterPro" id="IPR002739">
    <property type="entry name" value="PAB1135-like"/>
</dbReference>
<proteinExistence type="inferred from homology"/>
<protein>
    <recommendedName>
        <fullName evidence="1">UPF0201 protein Metbo_1162</fullName>
    </recommendedName>
</protein>
<reference evidence="2 3" key="2">
    <citation type="journal article" date="2014" name="Int. J. Syst. Evol. Microbiol.">
        <title>Methanobacterium paludis sp. nov. and a novel strain of Methanobacterium lacus isolated from northern peatlands.</title>
        <authorList>
            <person name="Cadillo-Quiroz H."/>
            <person name="Brauer S.L."/>
            <person name="Goodson N."/>
            <person name="Yavitt J.B."/>
            <person name="Zinder S.H."/>
        </authorList>
    </citation>
    <scope>NUCLEOTIDE SEQUENCE [LARGE SCALE GENOMIC DNA]</scope>
    <source>
        <strain evidence="2 3">AL-21</strain>
    </source>
</reference>
<dbReference type="Pfam" id="PF01877">
    <property type="entry name" value="RNA_binding"/>
    <property type="match status" value="1"/>
</dbReference>
<comment type="similarity">
    <text evidence="1">Belongs to the UPF0201 family.</text>
</comment>
<dbReference type="AlphaFoldDB" id="F0T691"/>
<evidence type="ECO:0000313" key="2">
    <source>
        <dbReference type="EMBL" id="ADZ09406.1"/>
    </source>
</evidence>
<sequence length="129" mass="14621">MNCKVTVRAKVNPTEELDKVIRAISNIFDYEELEIGDGYVEVTGDENSVLKLKEELKNRKIRDTANKMLFKGIENNKISFSLGKQAALVSVPNFVDSKMSALGELDVEIETDNPEVFIAWITHKEEDEE</sequence>
<reference evidence="3" key="1">
    <citation type="submission" date="2011-02" db="EMBL/GenBank/DDBJ databases">
        <title>Complete sequence of Methanobacterium sp. AL-21.</title>
        <authorList>
            <consortium name="US DOE Joint Genome Institute"/>
            <person name="Lucas S."/>
            <person name="Copeland A."/>
            <person name="Lapidus A."/>
            <person name="Cheng J.-F."/>
            <person name="Goodwin L."/>
            <person name="Pitluck S."/>
            <person name="Chertkov O."/>
            <person name="Detter J.C."/>
            <person name="Han C."/>
            <person name="Tapia R."/>
            <person name="Land M."/>
            <person name="Hauser L."/>
            <person name="Kyrpides N."/>
            <person name="Ivanova N."/>
            <person name="Mikhailova N."/>
            <person name="Pagani I."/>
            <person name="Cadillo-Quiroz H."/>
            <person name="Imachi H."/>
            <person name="Zinder S."/>
            <person name="Liu W."/>
            <person name="Woyke T."/>
        </authorList>
    </citation>
    <scope>NUCLEOTIDE SEQUENCE [LARGE SCALE GENOMIC DNA]</scope>
    <source>
        <strain evidence="3">AL-21</strain>
    </source>
</reference>
<dbReference type="KEGG" id="mel:Metbo_1162"/>
<dbReference type="STRING" id="877455.Metbo_1162"/>
<evidence type="ECO:0000313" key="3">
    <source>
        <dbReference type="Proteomes" id="UP000007490"/>
    </source>
</evidence>
<dbReference type="HOGENOM" id="CLU_134829_1_0_2"/>
<keyword evidence="3" id="KW-1185">Reference proteome</keyword>
<dbReference type="EMBL" id="CP002551">
    <property type="protein sequence ID" value="ADZ09406.1"/>
    <property type="molecule type" value="Genomic_DNA"/>
</dbReference>
<dbReference type="SUPFAM" id="SSF55282">
    <property type="entry name" value="RL5-like"/>
    <property type="match status" value="1"/>
</dbReference>
<accession>F0T691</accession>
<evidence type="ECO:0000256" key="1">
    <source>
        <dbReference type="HAMAP-Rule" id="MF_01112"/>
    </source>
</evidence>
<dbReference type="PANTHER" id="PTHR39652">
    <property type="entry name" value="UPF0201 PROTEIN TK1335"/>
    <property type="match status" value="1"/>
</dbReference>
<dbReference type="PANTHER" id="PTHR39652:SF1">
    <property type="entry name" value="UPF0201 PROTEIN TK1335"/>
    <property type="match status" value="1"/>
</dbReference>
<name>F0T691_METLA</name>
<dbReference type="Gene3D" id="3.30.1440.10">
    <property type="match status" value="1"/>
</dbReference>
<dbReference type="InterPro" id="IPR022803">
    <property type="entry name" value="Ribosomal_uL5_dom_sf"/>
</dbReference>
<dbReference type="Proteomes" id="UP000007490">
    <property type="component" value="Chromosome"/>
</dbReference>
<dbReference type="RefSeq" id="WP_013644757.1">
    <property type="nucleotide sequence ID" value="NC_015216.1"/>
</dbReference>
<dbReference type="OrthoDB" id="7819at2157"/>
<gene>
    <name evidence="2" type="ordered locus">Metbo_1162</name>
</gene>
<dbReference type="HAMAP" id="MF_01112">
    <property type="entry name" value="UPF0201"/>
    <property type="match status" value="1"/>
</dbReference>
<dbReference type="eggNOG" id="arCOG01043">
    <property type="taxonomic scope" value="Archaea"/>
</dbReference>
<organism evidence="2 3">
    <name type="scientific">Methanobacterium lacus (strain AL-21)</name>
    <dbReference type="NCBI Taxonomy" id="877455"/>
    <lineage>
        <taxon>Archaea</taxon>
        <taxon>Methanobacteriati</taxon>
        <taxon>Methanobacteriota</taxon>
        <taxon>Methanomada group</taxon>
        <taxon>Methanobacteria</taxon>
        <taxon>Methanobacteriales</taxon>
        <taxon>Methanobacteriaceae</taxon>
        <taxon>Methanobacterium</taxon>
    </lineage>
</organism>